<dbReference type="Pfam" id="PF12728">
    <property type="entry name" value="HTH_17"/>
    <property type="match status" value="1"/>
</dbReference>
<sequence>MSGWVIPASLLTAEEVAGILRAPSPKTVARLRLRGELRGVRIGRAYRYDVRDVEALIERLREENKEQA</sequence>
<reference evidence="2 3" key="1">
    <citation type="submission" date="2015-11" db="EMBL/GenBank/DDBJ databases">
        <authorList>
            <person name="Park Y."/>
            <person name="Guerrero C.A."/>
            <person name="Garlena R.A."/>
            <person name="Russell D.A."/>
            <person name="Pope W.H."/>
            <person name="Jacobs-Sera D."/>
            <person name="Hendrix R.W."/>
            <person name="Hatfull G.F."/>
        </authorList>
    </citation>
    <scope>NUCLEOTIDE SEQUENCE [LARGE SCALE GENOMIC DNA]</scope>
</reference>
<gene>
    <name evidence="2" type="primary">36</name>
    <name evidence="2" type="ORF">GALAXY_36</name>
</gene>
<dbReference type="GO" id="GO:0003677">
    <property type="term" value="F:DNA binding"/>
    <property type="evidence" value="ECO:0007669"/>
    <property type="project" value="UniProtKB-KW"/>
</dbReference>
<dbReference type="KEGG" id="vg:40069902"/>
<keyword evidence="3" id="KW-1185">Reference proteome</keyword>
<evidence type="ECO:0000313" key="3">
    <source>
        <dbReference type="Proteomes" id="UP000223164"/>
    </source>
</evidence>
<keyword evidence="2" id="KW-0238">DNA-binding</keyword>
<proteinExistence type="predicted"/>
<protein>
    <submittedName>
        <fullName evidence="2">Helix-turn-helix DNA-binding domain protein</fullName>
    </submittedName>
</protein>
<feature type="domain" description="Helix-turn-helix" evidence="1">
    <location>
        <begin position="10"/>
        <end position="60"/>
    </location>
</feature>
<evidence type="ECO:0000259" key="1">
    <source>
        <dbReference type="Pfam" id="PF12728"/>
    </source>
</evidence>
<organism evidence="2 3">
    <name type="scientific">Arthrobacter phage Galaxy</name>
    <dbReference type="NCBI Taxonomy" id="1772326"/>
    <lineage>
        <taxon>Viruses</taxon>
        <taxon>Duplodnaviria</taxon>
        <taxon>Heunggongvirae</taxon>
        <taxon>Uroviricota</taxon>
        <taxon>Caudoviricetes</taxon>
        <taxon>Galaxyvirus</taxon>
        <taxon>Galaxyvirus galaxy</taxon>
    </lineage>
</organism>
<dbReference type="InterPro" id="IPR041657">
    <property type="entry name" value="HTH_17"/>
</dbReference>
<dbReference type="EMBL" id="KU160644">
    <property type="protein sequence ID" value="ALY08880.1"/>
    <property type="molecule type" value="Genomic_DNA"/>
</dbReference>
<dbReference type="Proteomes" id="UP000223164">
    <property type="component" value="Segment"/>
</dbReference>
<dbReference type="RefSeq" id="YP_009594382.1">
    <property type="nucleotide sequence ID" value="NC_041876.1"/>
</dbReference>
<accession>A0A0U4B2E1</accession>
<dbReference type="GeneID" id="40069902"/>
<name>A0A0U4B2E1_9CAUD</name>
<evidence type="ECO:0000313" key="2">
    <source>
        <dbReference type="EMBL" id="ALY08880.1"/>
    </source>
</evidence>